<accession>A0A3D9UJV4</accession>
<dbReference type="OrthoDB" id="5011697at2"/>
<evidence type="ECO:0000313" key="4">
    <source>
        <dbReference type="Proteomes" id="UP000256253"/>
    </source>
</evidence>
<dbReference type="SUPFAM" id="SSF53448">
    <property type="entry name" value="Nucleotide-diphospho-sugar transferases"/>
    <property type="match status" value="1"/>
</dbReference>
<evidence type="ECO:0000313" key="3">
    <source>
        <dbReference type="EMBL" id="REF29732.1"/>
    </source>
</evidence>
<organism evidence="3 4">
    <name type="scientific">Calidifontibacter indicus</name>
    <dbReference type="NCBI Taxonomy" id="419650"/>
    <lineage>
        <taxon>Bacteria</taxon>
        <taxon>Bacillati</taxon>
        <taxon>Actinomycetota</taxon>
        <taxon>Actinomycetes</taxon>
        <taxon>Micrococcales</taxon>
        <taxon>Dermacoccaceae</taxon>
        <taxon>Calidifontibacter</taxon>
    </lineage>
</organism>
<sequence>MLEVLYAVVLVAAVLAGYVLMVRFRVVAASGSAAGDVCAIVPARNEQASLPALLESLDRSSVPVRVLVIDDASTDATAALAREAGVEVISPGTPAPGWTGKAWACHVGANSTDAELLLFLDADTVLASGALGGIVDLHRRFGGLISVQPYHRVQRTYEQLSAYFNAVAVMASGVFASGVGRRPMAFGPCLLTSRDDYERAGGHAAVRGEILDDVELAAAYEKAGLSVHCVAGGSQIRMRSYPNGIRQLVAGWTKNMASGAAATDPRAGLATGLWICAHHLVAVNTLLAMWTADEALDAGIWLLAWVVFALQLRVILRRVGSFRWWTWALFPLPLLAFDLLFAISTVNTLRGSVRWRGRTVRLGA</sequence>
<keyword evidence="4" id="KW-1185">Reference proteome</keyword>
<dbReference type="EMBL" id="QTUA01000001">
    <property type="protein sequence ID" value="REF29732.1"/>
    <property type="molecule type" value="Genomic_DNA"/>
</dbReference>
<feature type="transmembrane region" description="Helical" evidence="1">
    <location>
        <begin position="272"/>
        <end position="292"/>
    </location>
</feature>
<evidence type="ECO:0000259" key="2">
    <source>
        <dbReference type="Pfam" id="PF00535"/>
    </source>
</evidence>
<dbReference type="InterPro" id="IPR029044">
    <property type="entry name" value="Nucleotide-diphossugar_trans"/>
</dbReference>
<dbReference type="AlphaFoldDB" id="A0A3D9UJV4"/>
<reference evidence="3 4" key="1">
    <citation type="submission" date="2018-08" db="EMBL/GenBank/DDBJ databases">
        <title>Sequencing the genomes of 1000 actinobacteria strains.</title>
        <authorList>
            <person name="Klenk H.-P."/>
        </authorList>
    </citation>
    <scope>NUCLEOTIDE SEQUENCE [LARGE SCALE GENOMIC DNA]</scope>
    <source>
        <strain evidence="3 4">DSM 22967</strain>
    </source>
</reference>
<dbReference type="Gene3D" id="3.90.550.10">
    <property type="entry name" value="Spore Coat Polysaccharide Biosynthesis Protein SpsA, Chain A"/>
    <property type="match status" value="1"/>
</dbReference>
<feature type="domain" description="Glycosyltransferase 2-like" evidence="2">
    <location>
        <begin position="39"/>
        <end position="156"/>
    </location>
</feature>
<keyword evidence="1" id="KW-1133">Transmembrane helix</keyword>
<comment type="caution">
    <text evidence="3">The sequence shown here is derived from an EMBL/GenBank/DDBJ whole genome shotgun (WGS) entry which is preliminary data.</text>
</comment>
<dbReference type="Pfam" id="PF00535">
    <property type="entry name" value="Glycos_transf_2"/>
    <property type="match status" value="1"/>
</dbReference>
<proteinExistence type="predicted"/>
<keyword evidence="1" id="KW-0472">Membrane</keyword>
<protein>
    <submittedName>
        <fullName evidence="3">4,4'-diaponeurosporenoate glycosyltransferase</fullName>
    </submittedName>
</protein>
<evidence type="ECO:0000256" key="1">
    <source>
        <dbReference type="SAM" id="Phobius"/>
    </source>
</evidence>
<dbReference type="PANTHER" id="PTHR43646">
    <property type="entry name" value="GLYCOSYLTRANSFERASE"/>
    <property type="match status" value="1"/>
</dbReference>
<keyword evidence="1" id="KW-0812">Transmembrane</keyword>
<dbReference type="GO" id="GO:0016740">
    <property type="term" value="F:transferase activity"/>
    <property type="evidence" value="ECO:0007669"/>
    <property type="project" value="UniProtKB-KW"/>
</dbReference>
<keyword evidence="3" id="KW-0808">Transferase</keyword>
<feature type="transmembrane region" description="Helical" evidence="1">
    <location>
        <begin position="162"/>
        <end position="180"/>
    </location>
</feature>
<dbReference type="RefSeq" id="WP_115921823.1">
    <property type="nucleotide sequence ID" value="NZ_QTUA01000001.1"/>
</dbReference>
<dbReference type="PANTHER" id="PTHR43646:SF3">
    <property type="entry name" value="SLR1566 PROTEIN"/>
    <property type="match status" value="1"/>
</dbReference>
<feature type="transmembrane region" description="Helical" evidence="1">
    <location>
        <begin position="298"/>
        <end position="316"/>
    </location>
</feature>
<name>A0A3D9UJV4_9MICO</name>
<gene>
    <name evidence="3" type="ORF">DFJ65_0700</name>
</gene>
<feature type="transmembrane region" description="Helical" evidence="1">
    <location>
        <begin position="328"/>
        <end position="346"/>
    </location>
</feature>
<dbReference type="InterPro" id="IPR001173">
    <property type="entry name" value="Glyco_trans_2-like"/>
</dbReference>
<dbReference type="Proteomes" id="UP000256253">
    <property type="component" value="Unassembled WGS sequence"/>
</dbReference>